<gene>
    <name evidence="1" type="ORF">MILVUS5_LOCUS4098</name>
</gene>
<organism evidence="1 2">
    <name type="scientific">Trifolium pratense</name>
    <name type="common">Red clover</name>
    <dbReference type="NCBI Taxonomy" id="57577"/>
    <lineage>
        <taxon>Eukaryota</taxon>
        <taxon>Viridiplantae</taxon>
        <taxon>Streptophyta</taxon>
        <taxon>Embryophyta</taxon>
        <taxon>Tracheophyta</taxon>
        <taxon>Spermatophyta</taxon>
        <taxon>Magnoliopsida</taxon>
        <taxon>eudicotyledons</taxon>
        <taxon>Gunneridae</taxon>
        <taxon>Pentapetalae</taxon>
        <taxon>rosids</taxon>
        <taxon>fabids</taxon>
        <taxon>Fabales</taxon>
        <taxon>Fabaceae</taxon>
        <taxon>Papilionoideae</taxon>
        <taxon>50 kb inversion clade</taxon>
        <taxon>NPAAA clade</taxon>
        <taxon>Hologalegina</taxon>
        <taxon>IRL clade</taxon>
        <taxon>Trifolieae</taxon>
        <taxon>Trifolium</taxon>
    </lineage>
</organism>
<proteinExistence type="predicted"/>
<accession>A0ACB0IME0</accession>
<evidence type="ECO:0000313" key="2">
    <source>
        <dbReference type="Proteomes" id="UP001177021"/>
    </source>
</evidence>
<keyword evidence="2" id="KW-1185">Reference proteome</keyword>
<comment type="caution">
    <text evidence="1">The sequence shown here is derived from an EMBL/GenBank/DDBJ whole genome shotgun (WGS) entry which is preliminary data.</text>
</comment>
<protein>
    <submittedName>
        <fullName evidence="1">Uncharacterized protein</fullName>
    </submittedName>
</protein>
<dbReference type="Proteomes" id="UP001177021">
    <property type="component" value="Unassembled WGS sequence"/>
</dbReference>
<sequence>MLVAQNSRSLEPKSENVNVKKEWKKKEDGVSLIAHTSLRASSRQDWYFDSGCSRHMTGVEGYLANLRSYATSFVTFGDGAKGEIKGIGNLIDNGLPNLDNVLLVKGLTANLISISQLCDQGMKVNFTQSECLVTDGEGRLIMKGARSKDNCYLWVSEEGNYMSTCLISKNDEVKLWHQKLGHLHLRGMKKAIAEEAIRGLPKLKIDEGTICGECQIGKQTKVAHPRLQHQITTRPLELLHMDLMGPMQTESLGGKRYAFVMVDDFSRFTWIDFLKEKSDSFETFRNLCVQLQREKESVIIRVRSDHGKEFENSKFYDFCASEGIQHEFSAPITPQQNGVVERKNRTIQESARVMLHAKGLPYQFWAEAMSTACYIHNRVTLKKGTSATLYELWKGRKPTVKHFHIFGSKCYILADREPRRKLDPKSEEGIFLGYSLNSRAYRVYNSKTKVIMETINVVIDDAPSTQTQDVETDVEPSLDNSDEMTQSEKSELKGEESGQDSVPVPVKAPSIRTQKNHPKDLIIGDPDQGIATRKKIDAISNTCFVSKFEPKNIKEALTDEFWIGAMQEELNQFKRNEVWDLVPRPHGVNVIGTKWIYKNKSDEKGIVTRNKARLVAQGYTQVEGIDFDETFAPVARLESIRLLLGVACILKLKLYQMDVKSAFLNGYLHEEVFVEQPKGFTDPNHPDHVYKLKKALYGLKQAPRAWYERLTEFLINQGYKKGGNDKTLFVKEMNGNLLIAQIYVDDIVFGGMAEPMVQHFVRQMQSEFEMSLVGELTYFLGLQVKQMEDTIFVSQSKYAKNIIKKFGMENAAHKRTPAATHLKLTKDEKGVDVDQSLYRSMIGSLLYLTASRPDITFAVGVCARYQAEPKMSHLTQVKRILKYVNGTSDYGIMYSHTNNARLMGYCDADWAGCADDRRSTSGGCFYLGENLISWFSKKQNCVSLSTAEAEYIAAGSSCSQLLWMKQMLKEYNVEQDALTLDLVEENIVKLEHVATEEQVADIFTKALDATQFERLRGKLGICLHEEL</sequence>
<evidence type="ECO:0000313" key="1">
    <source>
        <dbReference type="EMBL" id="CAJ2632903.1"/>
    </source>
</evidence>
<reference evidence="1" key="1">
    <citation type="submission" date="2023-10" db="EMBL/GenBank/DDBJ databases">
        <authorList>
            <person name="Rodriguez Cubillos JULIANA M."/>
            <person name="De Vega J."/>
        </authorList>
    </citation>
    <scope>NUCLEOTIDE SEQUENCE</scope>
</reference>
<dbReference type="EMBL" id="CASHSV030000001">
    <property type="protein sequence ID" value="CAJ2632903.1"/>
    <property type="molecule type" value="Genomic_DNA"/>
</dbReference>
<name>A0ACB0IME0_TRIPR</name>